<organism evidence="3 4">
    <name type="scientific">Saccharomonospora viridis (strain ATCC 15386 / DSM 43017 / JCM 3036 / CCUG 5913 / NBRC 12207 / NCIMB 9602 / P101)</name>
    <name type="common">Thermoactinomyces viridis</name>
    <dbReference type="NCBI Taxonomy" id="471857"/>
    <lineage>
        <taxon>Bacteria</taxon>
        <taxon>Bacillati</taxon>
        <taxon>Actinomycetota</taxon>
        <taxon>Actinomycetes</taxon>
        <taxon>Pseudonocardiales</taxon>
        <taxon>Pseudonocardiaceae</taxon>
        <taxon>Saccharomonospora</taxon>
    </lineage>
</organism>
<dbReference type="InterPro" id="IPR037465">
    <property type="entry name" value="YlxR"/>
</dbReference>
<dbReference type="PANTHER" id="PTHR34215">
    <property type="entry name" value="BLL0784 PROTEIN"/>
    <property type="match status" value="1"/>
</dbReference>
<name>C7MQV0_SACVD</name>
<accession>C7MQV0</accession>
<dbReference type="HOGENOM" id="CLU_147970_0_1_11"/>
<dbReference type="InterPro" id="IPR035931">
    <property type="entry name" value="YlxR-like_sf"/>
</dbReference>
<dbReference type="AlphaFoldDB" id="C7MQV0"/>
<dbReference type="STRING" id="471857.Svir_14560"/>
<gene>
    <name evidence="3" type="ordered locus">Svir_14560</name>
</gene>
<evidence type="ECO:0000259" key="2">
    <source>
        <dbReference type="Pfam" id="PF04296"/>
    </source>
</evidence>
<feature type="domain" description="YlxR" evidence="2">
    <location>
        <begin position="20"/>
        <end position="82"/>
    </location>
</feature>
<dbReference type="CDD" id="cd00279">
    <property type="entry name" value="YlxR"/>
    <property type="match status" value="1"/>
</dbReference>
<evidence type="ECO:0000313" key="3">
    <source>
        <dbReference type="EMBL" id="ACU96496.1"/>
    </source>
</evidence>
<protein>
    <submittedName>
        <fullName evidence="3">Predicted nucleic-acid-binding protein implicated in transcription termination</fullName>
    </submittedName>
</protein>
<dbReference type="KEGG" id="svi:Svir_14560"/>
<evidence type="ECO:0000313" key="4">
    <source>
        <dbReference type="Proteomes" id="UP000000841"/>
    </source>
</evidence>
<dbReference type="SUPFAM" id="SSF64376">
    <property type="entry name" value="YlxR-like"/>
    <property type="match status" value="1"/>
</dbReference>
<dbReference type="Pfam" id="PF04296">
    <property type="entry name" value="YlxR"/>
    <property type="match status" value="1"/>
</dbReference>
<dbReference type="PANTHER" id="PTHR34215:SF1">
    <property type="entry name" value="YLXR DOMAIN-CONTAINING PROTEIN"/>
    <property type="match status" value="1"/>
</dbReference>
<dbReference type="EMBL" id="CP001683">
    <property type="protein sequence ID" value="ACU96496.1"/>
    <property type="molecule type" value="Genomic_DNA"/>
</dbReference>
<keyword evidence="4" id="KW-1185">Reference proteome</keyword>
<dbReference type="Gene3D" id="3.30.1230.10">
    <property type="entry name" value="YlxR-like"/>
    <property type="match status" value="1"/>
</dbReference>
<reference evidence="3 4" key="1">
    <citation type="journal article" date="2009" name="Stand. Genomic Sci.">
        <title>Complete genome sequence of Saccharomonospora viridis type strain (P101).</title>
        <authorList>
            <person name="Pati A."/>
            <person name="Sikorski J."/>
            <person name="Nolan M."/>
            <person name="Lapidus A."/>
            <person name="Copeland A."/>
            <person name="Glavina Del Rio T."/>
            <person name="Lucas S."/>
            <person name="Chen F."/>
            <person name="Tice H."/>
            <person name="Pitluck S."/>
            <person name="Cheng J.F."/>
            <person name="Chertkov O."/>
            <person name="Brettin T."/>
            <person name="Han C."/>
            <person name="Detter J.C."/>
            <person name="Kuske C."/>
            <person name="Bruce D."/>
            <person name="Goodwin L."/>
            <person name="Chain P."/>
            <person name="D'haeseleer P."/>
            <person name="Chen A."/>
            <person name="Palaniappan K."/>
            <person name="Ivanova N."/>
            <person name="Mavromatis K."/>
            <person name="Mikhailova N."/>
            <person name="Rohde M."/>
            <person name="Tindall B.J."/>
            <person name="Goker M."/>
            <person name="Bristow J."/>
            <person name="Eisen J.A."/>
            <person name="Markowitz V."/>
            <person name="Hugenholtz P."/>
            <person name="Kyrpides N.C."/>
            <person name="Klenk H.P."/>
        </authorList>
    </citation>
    <scope>NUCLEOTIDE SEQUENCE [LARGE SCALE GENOMIC DNA]</scope>
    <source>
        <strain evidence="4">ATCC 15386 / DSM 43017 / JCM 3036 / NBRC 12207 / P101</strain>
    </source>
</reference>
<dbReference type="RefSeq" id="WP_015785811.1">
    <property type="nucleotide sequence ID" value="NC_013159.1"/>
</dbReference>
<sequence length="119" mass="13190">MVRHPQPSSMRHADGTSPVRLCVGCRQRASVDELLRVVALDGQLVVDERRRLPGRGAWVHLDPDCVSKAEKRRAFPRALRVRGVLNADGVRHHVQRLVEQGGRGYPASGDGTRKQVDPS</sequence>
<evidence type="ECO:0000256" key="1">
    <source>
        <dbReference type="SAM" id="MobiDB-lite"/>
    </source>
</evidence>
<feature type="region of interest" description="Disordered" evidence="1">
    <location>
        <begin position="99"/>
        <end position="119"/>
    </location>
</feature>
<proteinExistence type="predicted"/>
<dbReference type="eggNOG" id="COG2740">
    <property type="taxonomic scope" value="Bacteria"/>
</dbReference>
<dbReference type="Proteomes" id="UP000000841">
    <property type="component" value="Chromosome"/>
</dbReference>
<dbReference type="InterPro" id="IPR007393">
    <property type="entry name" value="YlxR_dom"/>
</dbReference>